<dbReference type="PANTHER" id="PTHR43401">
    <property type="entry name" value="L-THREONINE 3-DEHYDROGENASE"/>
    <property type="match status" value="1"/>
</dbReference>
<evidence type="ECO:0000259" key="5">
    <source>
        <dbReference type="SMART" id="SM00829"/>
    </source>
</evidence>
<protein>
    <submittedName>
        <fullName evidence="6">Alcohol dehydrogenase catalytic domain-containing protein</fullName>
    </submittedName>
</protein>
<dbReference type="Gene3D" id="3.90.180.10">
    <property type="entry name" value="Medium-chain alcohol dehydrogenases, catalytic domain"/>
    <property type="match status" value="1"/>
</dbReference>
<evidence type="ECO:0000256" key="4">
    <source>
        <dbReference type="RuleBase" id="RU361277"/>
    </source>
</evidence>
<proteinExistence type="inferred from homology"/>
<keyword evidence="2 4" id="KW-0862">Zinc</keyword>
<dbReference type="Pfam" id="PF08240">
    <property type="entry name" value="ADH_N"/>
    <property type="match status" value="1"/>
</dbReference>
<dbReference type="InterPro" id="IPR013154">
    <property type="entry name" value="ADH-like_N"/>
</dbReference>
<keyword evidence="7" id="KW-1185">Reference proteome</keyword>
<dbReference type="Proteomes" id="UP001059773">
    <property type="component" value="Chromosome"/>
</dbReference>
<sequence length="343" mass="37769">MKAVYVEQTHRLSIRNQTISQLGENEVLIKVAMAGICGSDIHVYNGRHPFRTPPVSIGHELSGYVEEVGSNVKNIPIGSKVTVNPQVGCGECAYCRSNQINLCENRQAPGVGNWLGAMSEYFIASANTVFVLPNELDNRAAVLVEPFAVAFHALEKANLTSGHKLAILGAGPIGLMILLAAISKGVSQNLITDIRKYPLEIGEKLGARQVLNIAKHEDWLKHAEELNGGKFDRVIVCTDSSNIINQALQITKKGGKIITVAMFDDEHSINMRDLQGSEKEMIGCMTYNENNFEEAIQFLNETNNLEEIINNLISHILPFNEAQKGFQMVANSQEKVIKVLLEF</sequence>
<dbReference type="PANTHER" id="PTHR43401:SF2">
    <property type="entry name" value="L-THREONINE 3-DEHYDROGENASE"/>
    <property type="match status" value="1"/>
</dbReference>
<feature type="domain" description="Enoyl reductase (ER)" evidence="5">
    <location>
        <begin position="7"/>
        <end position="341"/>
    </location>
</feature>
<gene>
    <name evidence="6" type="ORF">NP439_23960</name>
</gene>
<dbReference type="InterPro" id="IPR013149">
    <property type="entry name" value="ADH-like_C"/>
</dbReference>
<organism evidence="6 7">
    <name type="scientific">Oceanobacillus jeddahense</name>
    <dbReference type="NCBI Taxonomy" id="1462527"/>
    <lineage>
        <taxon>Bacteria</taxon>
        <taxon>Bacillati</taxon>
        <taxon>Bacillota</taxon>
        <taxon>Bacilli</taxon>
        <taxon>Bacillales</taxon>
        <taxon>Bacillaceae</taxon>
        <taxon>Oceanobacillus</taxon>
    </lineage>
</organism>
<name>A0ABY5JRU1_9BACI</name>
<evidence type="ECO:0000256" key="2">
    <source>
        <dbReference type="ARBA" id="ARBA00022833"/>
    </source>
</evidence>
<reference evidence="6" key="1">
    <citation type="submission" date="2022-07" db="EMBL/GenBank/DDBJ databases">
        <title>FELIX.</title>
        <authorList>
            <person name="Wan K.H."/>
            <person name="Park S."/>
            <person name="Lawrence Q."/>
            <person name="Eichenberger J.P."/>
            <person name="Booth B.W."/>
            <person name="Piaggio A.J."/>
            <person name="Chandler J.C."/>
            <person name="Franklin A.B."/>
            <person name="Celniker S.E."/>
        </authorList>
    </citation>
    <scope>NUCLEOTIDE SEQUENCE</scope>
    <source>
        <strain evidence="6">QA-1986 374</strain>
    </source>
</reference>
<dbReference type="InterPro" id="IPR011032">
    <property type="entry name" value="GroES-like_sf"/>
</dbReference>
<dbReference type="Pfam" id="PF00107">
    <property type="entry name" value="ADH_zinc_N"/>
    <property type="match status" value="1"/>
</dbReference>
<dbReference type="SMART" id="SM00829">
    <property type="entry name" value="PKS_ER"/>
    <property type="match status" value="1"/>
</dbReference>
<evidence type="ECO:0000313" key="6">
    <source>
        <dbReference type="EMBL" id="UUI03047.1"/>
    </source>
</evidence>
<dbReference type="PROSITE" id="PS00059">
    <property type="entry name" value="ADH_ZINC"/>
    <property type="match status" value="1"/>
</dbReference>
<comment type="cofactor">
    <cofactor evidence="4">
        <name>Zn(2+)</name>
        <dbReference type="ChEBI" id="CHEBI:29105"/>
    </cofactor>
</comment>
<dbReference type="SUPFAM" id="SSF51735">
    <property type="entry name" value="NAD(P)-binding Rossmann-fold domains"/>
    <property type="match status" value="1"/>
</dbReference>
<evidence type="ECO:0000256" key="1">
    <source>
        <dbReference type="ARBA" id="ARBA00022723"/>
    </source>
</evidence>
<dbReference type="InterPro" id="IPR050129">
    <property type="entry name" value="Zn_alcohol_dh"/>
</dbReference>
<dbReference type="RefSeq" id="WP_256708228.1">
    <property type="nucleotide sequence ID" value="NZ_CP101914.1"/>
</dbReference>
<dbReference type="InterPro" id="IPR002328">
    <property type="entry name" value="ADH_Zn_CS"/>
</dbReference>
<dbReference type="SUPFAM" id="SSF50129">
    <property type="entry name" value="GroES-like"/>
    <property type="match status" value="1"/>
</dbReference>
<dbReference type="InterPro" id="IPR036291">
    <property type="entry name" value="NAD(P)-bd_dom_sf"/>
</dbReference>
<keyword evidence="3" id="KW-0560">Oxidoreductase</keyword>
<evidence type="ECO:0000313" key="7">
    <source>
        <dbReference type="Proteomes" id="UP001059773"/>
    </source>
</evidence>
<accession>A0ABY5JRU1</accession>
<evidence type="ECO:0000256" key="3">
    <source>
        <dbReference type="ARBA" id="ARBA00023002"/>
    </source>
</evidence>
<keyword evidence="1 4" id="KW-0479">Metal-binding</keyword>
<dbReference type="Gene3D" id="3.40.50.720">
    <property type="entry name" value="NAD(P)-binding Rossmann-like Domain"/>
    <property type="match status" value="1"/>
</dbReference>
<comment type="similarity">
    <text evidence="4">Belongs to the zinc-containing alcohol dehydrogenase family.</text>
</comment>
<dbReference type="InterPro" id="IPR020843">
    <property type="entry name" value="ER"/>
</dbReference>
<dbReference type="EMBL" id="CP101914">
    <property type="protein sequence ID" value="UUI03047.1"/>
    <property type="molecule type" value="Genomic_DNA"/>
</dbReference>